<dbReference type="PROSITE" id="PS00455">
    <property type="entry name" value="AMP_BINDING"/>
    <property type="match status" value="1"/>
</dbReference>
<dbReference type="Pfam" id="PF00501">
    <property type="entry name" value="AMP-binding"/>
    <property type="match status" value="1"/>
</dbReference>
<dbReference type="KEGG" id="aab:A4R43_12640"/>
<name>A0A344L5H2_9PSEU</name>
<dbReference type="Proteomes" id="UP000250434">
    <property type="component" value="Chromosome"/>
</dbReference>
<feature type="domain" description="AMP-dependent synthetase/ligase" evidence="1">
    <location>
        <begin position="8"/>
        <end position="325"/>
    </location>
</feature>
<dbReference type="AlphaFoldDB" id="A0A344L5H2"/>
<dbReference type="InterPro" id="IPR045851">
    <property type="entry name" value="AMP-bd_C_sf"/>
</dbReference>
<dbReference type="InterPro" id="IPR000873">
    <property type="entry name" value="AMP-dep_synth/lig_dom"/>
</dbReference>
<dbReference type="EMBL" id="CP015163">
    <property type="protein sequence ID" value="AXB43296.1"/>
    <property type="molecule type" value="Genomic_DNA"/>
</dbReference>
<dbReference type="PANTHER" id="PTHR43767:SF10">
    <property type="entry name" value="SURFACTIN SYNTHASE SUBUNIT 1"/>
    <property type="match status" value="1"/>
</dbReference>
<dbReference type="CDD" id="cd04433">
    <property type="entry name" value="AFD_class_I"/>
    <property type="match status" value="1"/>
</dbReference>
<accession>A0A344L5H2</accession>
<proteinExistence type="predicted"/>
<protein>
    <recommendedName>
        <fullName evidence="1">AMP-dependent synthetase/ligase domain-containing protein</fullName>
    </recommendedName>
</protein>
<organism evidence="2 3">
    <name type="scientific">Amycolatopsis albispora</name>
    <dbReference type="NCBI Taxonomy" id="1804986"/>
    <lineage>
        <taxon>Bacteria</taxon>
        <taxon>Bacillati</taxon>
        <taxon>Actinomycetota</taxon>
        <taxon>Actinomycetes</taxon>
        <taxon>Pseudonocardiales</taxon>
        <taxon>Pseudonocardiaceae</taxon>
        <taxon>Amycolatopsis</taxon>
    </lineage>
</organism>
<sequence>MLTPAGLSAGTGRVASALAARGVRPDQVVLLSAANSAGFAEVLLGLMRYGTGIALLSPGRPATELARAAAEAGAAWVISDNPAHRRELGTGTGLLSVAELTDDPHHAGTGARPSFERWAARADGLICWSSGSTGAPKAIVRSGQSVLDNIERTARRMRYRSDDLIAPLLPFSHQYGMSLILLAWHTGASLLIAPHTRPDRALPLLAEHRATVVDATPATYRSVLNLLRRRPALAAALGEVRMWCTGGAPLVDHLRAEFATQTGKPLLDGYGSTELGNIALAGPDAPEYCEPLDGVRVRVTDQRGRALPAGQVGEVWVEAPDVMVGTLVAGTLLPTVPGAFPTNDIGYLDPRFGLRIVGRKKAVHRRGYTLFPDYLAHRAEECGQPVQVVPVEREPDEWRLVFVIEDPARGPAAQWRERFKLIFAPHELPDRIVVLERFPQLATGKRDARRIRELAVANTRHRRPGPAANPT</sequence>
<dbReference type="Gene3D" id="3.30.300.30">
    <property type="match status" value="1"/>
</dbReference>
<dbReference type="InterPro" id="IPR020845">
    <property type="entry name" value="AMP-binding_CS"/>
</dbReference>
<evidence type="ECO:0000259" key="1">
    <source>
        <dbReference type="Pfam" id="PF00501"/>
    </source>
</evidence>
<gene>
    <name evidence="2" type="ORF">A4R43_12640</name>
</gene>
<dbReference type="SUPFAM" id="SSF56801">
    <property type="entry name" value="Acetyl-CoA synthetase-like"/>
    <property type="match status" value="1"/>
</dbReference>
<dbReference type="InterPro" id="IPR042099">
    <property type="entry name" value="ANL_N_sf"/>
</dbReference>
<dbReference type="InterPro" id="IPR050237">
    <property type="entry name" value="ATP-dep_AMP-bd_enzyme"/>
</dbReference>
<keyword evidence="3" id="KW-1185">Reference proteome</keyword>
<dbReference type="PANTHER" id="PTHR43767">
    <property type="entry name" value="LONG-CHAIN-FATTY-ACID--COA LIGASE"/>
    <property type="match status" value="1"/>
</dbReference>
<reference evidence="2 3" key="1">
    <citation type="submission" date="2016-04" db="EMBL/GenBank/DDBJ databases">
        <title>Complete genome sequence and analysis of deep-sea sediment isolate, Amycolatopsis sp. WP1.</title>
        <authorList>
            <person name="Wang H."/>
            <person name="Chen S."/>
            <person name="Wu Q."/>
        </authorList>
    </citation>
    <scope>NUCLEOTIDE SEQUENCE [LARGE SCALE GENOMIC DNA]</scope>
    <source>
        <strain evidence="2 3">WP1</strain>
    </source>
</reference>
<evidence type="ECO:0000313" key="3">
    <source>
        <dbReference type="Proteomes" id="UP000250434"/>
    </source>
</evidence>
<evidence type="ECO:0000313" key="2">
    <source>
        <dbReference type="EMBL" id="AXB43296.1"/>
    </source>
</evidence>
<dbReference type="Gene3D" id="3.40.50.12780">
    <property type="entry name" value="N-terminal domain of ligase-like"/>
    <property type="match status" value="1"/>
</dbReference>